<dbReference type="PANTHER" id="PTHR30633">
    <property type="entry name" value="CYTOCHROME C-552 RESPIRATORY NITRITE REDUCTASE"/>
    <property type="match status" value="1"/>
</dbReference>
<protein>
    <recommendedName>
        <fullName evidence="3">nitrite reductase (cytochrome; ammonia-forming)</fullName>
        <ecNumber evidence="3">1.7.2.2</ecNumber>
    </recommendedName>
</protein>
<evidence type="ECO:0000313" key="12">
    <source>
        <dbReference type="EMBL" id="WOO42519.1"/>
    </source>
</evidence>
<dbReference type="PIRSF" id="PIRSF000243">
    <property type="entry name" value="Cyt_c552"/>
    <property type="match status" value="1"/>
</dbReference>
<feature type="transmembrane region" description="Helical" evidence="11">
    <location>
        <begin position="21"/>
        <end position="46"/>
    </location>
</feature>
<keyword evidence="9" id="KW-0408">Iron</keyword>
<evidence type="ECO:0000256" key="6">
    <source>
        <dbReference type="ARBA" id="ARBA00022729"/>
    </source>
</evidence>
<dbReference type="AlphaFoldDB" id="A0AAQ3LDP4"/>
<dbReference type="Gene3D" id="1.20.140.10">
    <property type="entry name" value="Butyryl-CoA Dehydrogenase, subunit A, domain 3"/>
    <property type="match status" value="1"/>
</dbReference>
<proteinExistence type="inferred from homology"/>
<keyword evidence="11" id="KW-0472">Membrane</keyword>
<keyword evidence="4" id="KW-0349">Heme</keyword>
<dbReference type="GO" id="GO:0042279">
    <property type="term" value="F:nitrite reductase (cytochrome, ammonia-forming) activity"/>
    <property type="evidence" value="ECO:0007669"/>
    <property type="project" value="UniProtKB-EC"/>
</dbReference>
<organism evidence="12 13">
    <name type="scientific">Rubellicoccus peritrichatus</name>
    <dbReference type="NCBI Taxonomy" id="3080537"/>
    <lineage>
        <taxon>Bacteria</taxon>
        <taxon>Pseudomonadati</taxon>
        <taxon>Verrucomicrobiota</taxon>
        <taxon>Opitutia</taxon>
        <taxon>Puniceicoccales</taxon>
        <taxon>Cerasicoccaceae</taxon>
        <taxon>Rubellicoccus</taxon>
    </lineage>
</organism>
<evidence type="ECO:0000256" key="3">
    <source>
        <dbReference type="ARBA" id="ARBA00011887"/>
    </source>
</evidence>
<evidence type="ECO:0000256" key="7">
    <source>
        <dbReference type="ARBA" id="ARBA00022837"/>
    </source>
</evidence>
<sequence>MSEEKDTSAENSNTSPRGKSLMLPVILCVVVAVVTVGVAVLLMTIFEHKQEARQPYVRLVDVNEASTDPVPWGTNWPYQFDSYRRSVDSTKTEHGGSSAMPASKLEQDPWLKRLYSGYAFSIDYREARGHAYMLHDQEVTERVTKRTQSGACLHCHASVIPTYRRLGMISLGEEPTPENLAEDFNWPAVMEGFRVSSGMTYAEAHAELLKTPDGTPGKAMSLFPSGLDGDASDEDIESAAIIDAHHMMGEAHPVSCVDCHSPDDMSVRVTRPGFMEGIAKLAESDDPVPHLPSIERWRQGSRKQPYDPNINASRQEMRSFTCAQCHVEYYCATKETLFFPWDNGLKVEQIEATFDDHVFPDGESFYDWKHGETGAKVYKAQHPEFELWSQGIHARSGVSCADCHMPYERQGATKVSSHWVQSPMLNINNACQTCHNVPESELREKVATIQGRTKKMIQRAAVAMTDMLDAMHEAKAAGATEEQMAELYELQKKAMWRLDFISSENSKGFHADQEAVRILGESIDYSRQAQAMANRIRAPKAPLTKAKAEPVHGVTK</sequence>
<evidence type="ECO:0000256" key="11">
    <source>
        <dbReference type="SAM" id="Phobius"/>
    </source>
</evidence>
<dbReference type="Proteomes" id="UP001304300">
    <property type="component" value="Chromosome"/>
</dbReference>
<gene>
    <name evidence="12" type="ORF">RZN69_05410</name>
</gene>
<comment type="catalytic activity">
    <reaction evidence="10">
        <text>6 Fe(III)-[cytochrome c] + NH4(+) + 2 H2O = 6 Fe(II)-[cytochrome c] + nitrite + 8 H(+)</text>
        <dbReference type="Rhea" id="RHEA:13089"/>
        <dbReference type="Rhea" id="RHEA-COMP:10350"/>
        <dbReference type="Rhea" id="RHEA-COMP:14399"/>
        <dbReference type="ChEBI" id="CHEBI:15377"/>
        <dbReference type="ChEBI" id="CHEBI:15378"/>
        <dbReference type="ChEBI" id="CHEBI:16301"/>
        <dbReference type="ChEBI" id="CHEBI:28938"/>
        <dbReference type="ChEBI" id="CHEBI:29033"/>
        <dbReference type="ChEBI" id="CHEBI:29034"/>
        <dbReference type="EC" id="1.7.2.2"/>
    </reaction>
</comment>
<comment type="similarity">
    <text evidence="2">Belongs to the cytochrome c-552 family.</text>
</comment>
<reference evidence="12 13" key="1">
    <citation type="submission" date="2023-10" db="EMBL/GenBank/DDBJ databases">
        <title>Rubellicoccus peritrichatus gen. nov., sp. nov., isolated from an algae of coral reef tank.</title>
        <authorList>
            <person name="Luo J."/>
        </authorList>
    </citation>
    <scope>NUCLEOTIDE SEQUENCE [LARGE SCALE GENOMIC DNA]</scope>
    <source>
        <strain evidence="12 13">CR14</strain>
    </source>
</reference>
<dbReference type="SUPFAM" id="SSF48695">
    <property type="entry name" value="Multiheme cytochromes"/>
    <property type="match status" value="1"/>
</dbReference>
<dbReference type="GO" id="GO:0019645">
    <property type="term" value="P:anaerobic electron transport chain"/>
    <property type="evidence" value="ECO:0007669"/>
    <property type="project" value="TreeGrafter"/>
</dbReference>
<dbReference type="Pfam" id="PF02335">
    <property type="entry name" value="Cytochrom_C552"/>
    <property type="match status" value="2"/>
</dbReference>
<dbReference type="EC" id="1.7.2.2" evidence="3"/>
<dbReference type="GO" id="GO:0046872">
    <property type="term" value="F:metal ion binding"/>
    <property type="evidence" value="ECO:0007669"/>
    <property type="project" value="UniProtKB-KW"/>
</dbReference>
<comment type="subcellular location">
    <subcellularLocation>
        <location evidence="1">Cell envelope</location>
    </subcellularLocation>
</comment>
<dbReference type="InterPro" id="IPR036280">
    <property type="entry name" value="Multihaem_cyt_sf"/>
</dbReference>
<evidence type="ECO:0000256" key="5">
    <source>
        <dbReference type="ARBA" id="ARBA00022723"/>
    </source>
</evidence>
<keyword evidence="6" id="KW-0732">Signal</keyword>
<evidence type="ECO:0000256" key="4">
    <source>
        <dbReference type="ARBA" id="ARBA00022617"/>
    </source>
</evidence>
<keyword evidence="7" id="KW-0106">Calcium</keyword>
<keyword evidence="11" id="KW-1133">Transmembrane helix</keyword>
<evidence type="ECO:0000256" key="2">
    <source>
        <dbReference type="ARBA" id="ARBA00009288"/>
    </source>
</evidence>
<dbReference type="KEGG" id="puo:RZN69_05410"/>
<evidence type="ECO:0000256" key="1">
    <source>
        <dbReference type="ARBA" id="ARBA00004196"/>
    </source>
</evidence>
<name>A0AAQ3LDP4_9BACT</name>
<dbReference type="Gene3D" id="1.10.1130.10">
    <property type="entry name" value="Flavocytochrome C3, Chain A"/>
    <property type="match status" value="2"/>
</dbReference>
<dbReference type="GO" id="GO:0020037">
    <property type="term" value="F:heme binding"/>
    <property type="evidence" value="ECO:0007669"/>
    <property type="project" value="TreeGrafter"/>
</dbReference>
<dbReference type="PANTHER" id="PTHR30633:SF0">
    <property type="entry name" value="CYTOCHROME C-552"/>
    <property type="match status" value="1"/>
</dbReference>
<dbReference type="EMBL" id="CP136920">
    <property type="protein sequence ID" value="WOO42519.1"/>
    <property type="molecule type" value="Genomic_DNA"/>
</dbReference>
<keyword evidence="13" id="KW-1185">Reference proteome</keyword>
<dbReference type="CDD" id="cd00548">
    <property type="entry name" value="NrfA-like"/>
    <property type="match status" value="1"/>
</dbReference>
<dbReference type="InterPro" id="IPR003321">
    <property type="entry name" value="Cyt_c552"/>
</dbReference>
<evidence type="ECO:0000256" key="8">
    <source>
        <dbReference type="ARBA" id="ARBA00023002"/>
    </source>
</evidence>
<evidence type="ECO:0000256" key="9">
    <source>
        <dbReference type="ARBA" id="ARBA00023004"/>
    </source>
</evidence>
<accession>A0AAQ3LDP4</accession>
<evidence type="ECO:0000313" key="13">
    <source>
        <dbReference type="Proteomes" id="UP001304300"/>
    </source>
</evidence>
<dbReference type="GO" id="GO:0030288">
    <property type="term" value="C:outer membrane-bounded periplasmic space"/>
    <property type="evidence" value="ECO:0007669"/>
    <property type="project" value="TreeGrafter"/>
</dbReference>
<keyword evidence="8" id="KW-0560">Oxidoreductase</keyword>
<keyword evidence="5" id="KW-0479">Metal-binding</keyword>
<keyword evidence="11" id="KW-0812">Transmembrane</keyword>
<evidence type="ECO:0000256" key="10">
    <source>
        <dbReference type="ARBA" id="ARBA00049131"/>
    </source>
</evidence>